<sequence>LQSFLRAYTAYPSSLKHIFHIRSLHLGHAAKSFGLRDAPQGLGTSITTNPANSKDSKKGKDKAK</sequence>
<evidence type="ECO:0000313" key="6">
    <source>
        <dbReference type="Proteomes" id="UP001529510"/>
    </source>
</evidence>
<evidence type="ECO:0000259" key="4">
    <source>
        <dbReference type="SMART" id="SM01178"/>
    </source>
</evidence>
<keyword evidence="2" id="KW-0067">ATP-binding</keyword>
<organism evidence="5 6">
    <name type="scientific">Cirrhinus mrigala</name>
    <name type="common">Mrigala</name>
    <dbReference type="NCBI Taxonomy" id="683832"/>
    <lineage>
        <taxon>Eukaryota</taxon>
        <taxon>Metazoa</taxon>
        <taxon>Chordata</taxon>
        <taxon>Craniata</taxon>
        <taxon>Vertebrata</taxon>
        <taxon>Euteleostomi</taxon>
        <taxon>Actinopterygii</taxon>
        <taxon>Neopterygii</taxon>
        <taxon>Teleostei</taxon>
        <taxon>Ostariophysi</taxon>
        <taxon>Cypriniformes</taxon>
        <taxon>Cyprinidae</taxon>
        <taxon>Labeoninae</taxon>
        <taxon>Labeonini</taxon>
        <taxon>Cirrhinus</taxon>
    </lineage>
</organism>
<gene>
    <name evidence="5" type="ORF">M9458_011751</name>
</gene>
<dbReference type="EMBL" id="JAMKFB020000005">
    <property type="protein sequence ID" value="KAL0193455.1"/>
    <property type="molecule type" value="Genomic_DNA"/>
</dbReference>
<feature type="compositionally biased region" description="Basic and acidic residues" evidence="3">
    <location>
        <begin position="54"/>
        <end position="64"/>
    </location>
</feature>
<feature type="non-terminal residue" evidence="5">
    <location>
        <position position="1"/>
    </location>
</feature>
<feature type="region of interest" description="Disordered" evidence="3">
    <location>
        <begin position="41"/>
        <end position="64"/>
    </location>
</feature>
<dbReference type="GO" id="GO:0016787">
    <property type="term" value="F:hydrolase activity"/>
    <property type="evidence" value="ECO:0007669"/>
    <property type="project" value="UniProtKB-KW"/>
</dbReference>
<dbReference type="InterPro" id="IPR025313">
    <property type="entry name" value="SPB4-like_CTE"/>
</dbReference>
<keyword evidence="6" id="KW-1185">Reference proteome</keyword>
<keyword evidence="2" id="KW-0347">Helicase</keyword>
<protein>
    <recommendedName>
        <fullName evidence="4">ATP-dependent rRNA helicase SPB4-like C-terminal extension domain-containing protein</fullName>
    </recommendedName>
</protein>
<name>A0ABD0R4K8_CIRMR</name>
<accession>A0ABD0R4K8</accession>
<reference evidence="5 6" key="1">
    <citation type="submission" date="2024-05" db="EMBL/GenBank/DDBJ databases">
        <title>Genome sequencing and assembly of Indian major carp, Cirrhinus mrigala (Hamilton, 1822).</title>
        <authorList>
            <person name="Mohindra V."/>
            <person name="Chowdhury L.M."/>
            <person name="Lal K."/>
            <person name="Jena J.K."/>
        </authorList>
    </citation>
    <scope>NUCLEOTIDE SEQUENCE [LARGE SCALE GENOMIC DNA]</scope>
    <source>
        <strain evidence="5">CM1030</strain>
        <tissue evidence="5">Blood</tissue>
    </source>
</reference>
<proteinExistence type="predicted"/>
<comment type="caution">
    <text evidence="5">The sequence shown here is derived from an EMBL/GenBank/DDBJ whole genome shotgun (WGS) entry which is preliminary data.</text>
</comment>
<evidence type="ECO:0000256" key="2">
    <source>
        <dbReference type="ARBA" id="ARBA00022806"/>
    </source>
</evidence>
<keyword evidence="2" id="KW-0547">Nucleotide-binding</keyword>
<dbReference type="GO" id="GO:0004386">
    <property type="term" value="F:helicase activity"/>
    <property type="evidence" value="ECO:0007669"/>
    <property type="project" value="UniProtKB-KW"/>
</dbReference>
<feature type="non-terminal residue" evidence="5">
    <location>
        <position position="64"/>
    </location>
</feature>
<dbReference type="SMART" id="SM01178">
    <property type="entry name" value="DUF4217"/>
    <property type="match status" value="1"/>
</dbReference>
<dbReference type="Pfam" id="PF13959">
    <property type="entry name" value="CTE_SPB4"/>
    <property type="match status" value="1"/>
</dbReference>
<feature type="domain" description="ATP-dependent rRNA helicase SPB4-like C-terminal extension" evidence="4">
    <location>
        <begin position="1"/>
        <end position="43"/>
    </location>
</feature>
<dbReference type="Proteomes" id="UP001529510">
    <property type="component" value="Unassembled WGS sequence"/>
</dbReference>
<evidence type="ECO:0000313" key="5">
    <source>
        <dbReference type="EMBL" id="KAL0193455.1"/>
    </source>
</evidence>
<dbReference type="AlphaFoldDB" id="A0ABD0R4K8"/>
<evidence type="ECO:0000256" key="1">
    <source>
        <dbReference type="ARBA" id="ARBA00022801"/>
    </source>
</evidence>
<keyword evidence="1" id="KW-0378">Hydrolase</keyword>
<feature type="compositionally biased region" description="Polar residues" evidence="3">
    <location>
        <begin position="42"/>
        <end position="52"/>
    </location>
</feature>
<evidence type="ECO:0000256" key="3">
    <source>
        <dbReference type="SAM" id="MobiDB-lite"/>
    </source>
</evidence>